<feature type="transmembrane region" description="Helical" evidence="6">
    <location>
        <begin position="359"/>
        <end position="380"/>
    </location>
</feature>
<name>A0A4Z1E3N4_9MICO</name>
<keyword evidence="3 6" id="KW-0812">Transmembrane</keyword>
<feature type="transmembrane region" description="Helical" evidence="6">
    <location>
        <begin position="24"/>
        <end position="46"/>
    </location>
</feature>
<proteinExistence type="predicted"/>
<dbReference type="InterPro" id="IPR020846">
    <property type="entry name" value="MFS_dom"/>
</dbReference>
<dbReference type="Pfam" id="PF07690">
    <property type="entry name" value="MFS_1"/>
    <property type="match status" value="1"/>
</dbReference>
<dbReference type="PANTHER" id="PTHR43124:SF3">
    <property type="entry name" value="CHLORAMPHENICOL EFFLUX PUMP RV0191"/>
    <property type="match status" value="1"/>
</dbReference>
<comment type="subcellular location">
    <subcellularLocation>
        <location evidence="1">Cell membrane</location>
        <topology evidence="1">Multi-pass membrane protein</topology>
    </subcellularLocation>
</comment>
<feature type="transmembrane region" description="Helical" evidence="6">
    <location>
        <begin position="99"/>
        <end position="118"/>
    </location>
</feature>
<dbReference type="RefSeq" id="WP_135848864.1">
    <property type="nucleotide sequence ID" value="NZ_RHPJ01000001.1"/>
</dbReference>
<dbReference type="EMBL" id="RHPJ01000001">
    <property type="protein sequence ID" value="TGO06715.1"/>
    <property type="molecule type" value="Genomic_DNA"/>
</dbReference>
<protein>
    <submittedName>
        <fullName evidence="8">MFS transporter</fullName>
    </submittedName>
</protein>
<dbReference type="OrthoDB" id="9814237at2"/>
<evidence type="ECO:0000256" key="4">
    <source>
        <dbReference type="ARBA" id="ARBA00022989"/>
    </source>
</evidence>
<evidence type="ECO:0000256" key="2">
    <source>
        <dbReference type="ARBA" id="ARBA00022475"/>
    </source>
</evidence>
<dbReference type="PROSITE" id="PS50850">
    <property type="entry name" value="MFS"/>
    <property type="match status" value="1"/>
</dbReference>
<organism evidence="8 9">
    <name type="scientific">Serinibacter arcticus</name>
    <dbReference type="NCBI Taxonomy" id="1655435"/>
    <lineage>
        <taxon>Bacteria</taxon>
        <taxon>Bacillati</taxon>
        <taxon>Actinomycetota</taxon>
        <taxon>Actinomycetes</taxon>
        <taxon>Micrococcales</taxon>
        <taxon>Beutenbergiaceae</taxon>
        <taxon>Serinibacter</taxon>
    </lineage>
</organism>
<feature type="transmembrane region" description="Helical" evidence="6">
    <location>
        <begin position="320"/>
        <end position="338"/>
    </location>
</feature>
<feature type="domain" description="Major facilitator superfamily (MFS) profile" evidence="7">
    <location>
        <begin position="24"/>
        <end position="408"/>
    </location>
</feature>
<dbReference type="InterPro" id="IPR036259">
    <property type="entry name" value="MFS_trans_sf"/>
</dbReference>
<dbReference type="AlphaFoldDB" id="A0A4Z1E3N4"/>
<evidence type="ECO:0000259" key="7">
    <source>
        <dbReference type="PROSITE" id="PS50850"/>
    </source>
</evidence>
<comment type="caution">
    <text evidence="8">The sequence shown here is derived from an EMBL/GenBank/DDBJ whole genome shotgun (WGS) entry which is preliminary data.</text>
</comment>
<keyword evidence="4 6" id="KW-1133">Transmembrane helix</keyword>
<feature type="transmembrane region" description="Helical" evidence="6">
    <location>
        <begin position="295"/>
        <end position="314"/>
    </location>
</feature>
<evidence type="ECO:0000256" key="6">
    <source>
        <dbReference type="SAM" id="Phobius"/>
    </source>
</evidence>
<feature type="transmembrane region" description="Helical" evidence="6">
    <location>
        <begin position="124"/>
        <end position="146"/>
    </location>
</feature>
<sequence length="443" mass="44855">MRASSTSSPSTPVPTLSPLRTRTALLALALGGFGIGATEFVAMGLLPQIAQDLLPQVWAASSEQAIAQSGTLISAYALGVVVGAPTIAAAVARFPRRRLLVIFTAAFTIGTILSAVAPTFELAVVARFIAALPHGAYFGIAALVAAQLMGPGKRGQGVALVLSGLTVANVIGVPLITALGQQSGWRVAYLAVTAIFAAATLAVALLVPEQQGDADATIRRELSALRRGQVWFALGIGSIGFGGFFAVYTYVAPLLTDVAGLAESVVPWALVCVGVGMTVGNFVGGVLADRGSLRAVLRMFPVFILAMAGLALTASTPVTLFLFLFLVGALASAISPAIQTRLMDVAGESQTLAAALNHSALNIGNSMGAALGAAVISAGLGFVAPSWVGVGLAIAGLLLALASLAVERRSQRGGPTAEPVLVADADVEDAIVEDAFPTPVHAS</sequence>
<evidence type="ECO:0000256" key="1">
    <source>
        <dbReference type="ARBA" id="ARBA00004651"/>
    </source>
</evidence>
<dbReference type="InterPro" id="IPR050189">
    <property type="entry name" value="MFS_Efflux_Transporters"/>
</dbReference>
<feature type="transmembrane region" description="Helical" evidence="6">
    <location>
        <begin position="187"/>
        <end position="207"/>
    </location>
</feature>
<feature type="transmembrane region" description="Helical" evidence="6">
    <location>
        <begin position="228"/>
        <end position="248"/>
    </location>
</feature>
<feature type="transmembrane region" description="Helical" evidence="6">
    <location>
        <begin position="158"/>
        <end position="181"/>
    </location>
</feature>
<dbReference type="GO" id="GO:0022857">
    <property type="term" value="F:transmembrane transporter activity"/>
    <property type="evidence" value="ECO:0007669"/>
    <property type="project" value="InterPro"/>
</dbReference>
<reference evidence="8 9" key="1">
    <citation type="submission" date="2018-11" db="EMBL/GenBank/DDBJ databases">
        <title>Complete genome sequencing of the Actinobacteria Serinibacter sp. K3-2.</title>
        <authorList>
            <person name="Rakitin A.L."/>
            <person name="Beletsky A.V."/>
            <person name="Mardanov A.V."/>
            <person name="Ravin N.V."/>
            <person name="Gromova A.S."/>
            <person name="Filippova S.N."/>
            <person name="Gal'Chenko V.F."/>
        </authorList>
    </citation>
    <scope>NUCLEOTIDE SEQUENCE [LARGE SCALE GENOMIC DNA]</scope>
    <source>
        <strain evidence="8 9">K3-2</strain>
    </source>
</reference>
<keyword evidence="9" id="KW-1185">Reference proteome</keyword>
<dbReference type="InterPro" id="IPR011701">
    <property type="entry name" value="MFS"/>
</dbReference>
<dbReference type="CDD" id="cd17324">
    <property type="entry name" value="MFS_NepI_like"/>
    <property type="match status" value="1"/>
</dbReference>
<evidence type="ECO:0000313" key="8">
    <source>
        <dbReference type="EMBL" id="TGO06715.1"/>
    </source>
</evidence>
<keyword evidence="5 6" id="KW-0472">Membrane</keyword>
<evidence type="ECO:0000313" key="9">
    <source>
        <dbReference type="Proteomes" id="UP000297318"/>
    </source>
</evidence>
<dbReference type="Proteomes" id="UP000297318">
    <property type="component" value="Unassembled WGS sequence"/>
</dbReference>
<evidence type="ECO:0000256" key="5">
    <source>
        <dbReference type="ARBA" id="ARBA00023136"/>
    </source>
</evidence>
<feature type="transmembrane region" description="Helical" evidence="6">
    <location>
        <begin position="268"/>
        <end position="288"/>
    </location>
</feature>
<dbReference type="PANTHER" id="PTHR43124">
    <property type="entry name" value="PURINE EFFLUX PUMP PBUE"/>
    <property type="match status" value="1"/>
</dbReference>
<dbReference type="SUPFAM" id="SSF103473">
    <property type="entry name" value="MFS general substrate transporter"/>
    <property type="match status" value="1"/>
</dbReference>
<dbReference type="GO" id="GO:0005886">
    <property type="term" value="C:plasma membrane"/>
    <property type="evidence" value="ECO:0007669"/>
    <property type="project" value="UniProtKB-SubCell"/>
</dbReference>
<gene>
    <name evidence="8" type="ORF">SERN_0907</name>
</gene>
<evidence type="ECO:0000256" key="3">
    <source>
        <dbReference type="ARBA" id="ARBA00022692"/>
    </source>
</evidence>
<keyword evidence="2" id="KW-1003">Cell membrane</keyword>
<feature type="transmembrane region" description="Helical" evidence="6">
    <location>
        <begin position="66"/>
        <end position="92"/>
    </location>
</feature>
<feature type="transmembrane region" description="Helical" evidence="6">
    <location>
        <begin position="386"/>
        <end position="406"/>
    </location>
</feature>
<dbReference type="Gene3D" id="1.20.1250.20">
    <property type="entry name" value="MFS general substrate transporter like domains"/>
    <property type="match status" value="1"/>
</dbReference>
<accession>A0A4Z1E3N4</accession>